<feature type="region of interest" description="Disordered" evidence="1">
    <location>
        <begin position="136"/>
        <end position="165"/>
    </location>
</feature>
<dbReference type="AlphaFoldDB" id="A0A9E7KAN6"/>
<feature type="compositionally biased region" description="Polar residues" evidence="1">
    <location>
        <begin position="7"/>
        <end position="19"/>
    </location>
</feature>
<gene>
    <name evidence="2" type="ORF">MUK42_23153</name>
</gene>
<dbReference type="EMBL" id="CP097508">
    <property type="protein sequence ID" value="URE10309.1"/>
    <property type="molecule type" value="Genomic_DNA"/>
</dbReference>
<feature type="compositionally biased region" description="Low complexity" evidence="1">
    <location>
        <begin position="198"/>
        <end position="215"/>
    </location>
</feature>
<dbReference type="OrthoDB" id="1919827at2759"/>
<dbReference type="PANTHER" id="PTHR36323">
    <property type="entry name" value="MYOTUBULARIN-LIKE PROTEIN"/>
    <property type="match status" value="1"/>
</dbReference>
<keyword evidence="3" id="KW-1185">Reference proteome</keyword>
<evidence type="ECO:0000313" key="2">
    <source>
        <dbReference type="EMBL" id="URE10309.1"/>
    </source>
</evidence>
<accession>A0A9E7KAN6</accession>
<sequence length="312" mass="33977">MKYGIRKQSQYSQRSGLKSNRTDVDGQLTRTLHSRLHDRELAVQGHFCGLHLLVNAPKSDSGLANSGLKNGSKRSWQVTAAPKVTNSILLIDQGQALIYMASTTPSHLSTGQLLLMGNHGRRRHHHISSFNPSWCFRPSPTKDTPKRATPNDRIPTTASFPSLPKQKRLFRLGSTSVALSSPRIGCMGQIKRDRPPSRDSTSSSSSSKTSGSSSRGRGKLVKITMALLRRSASDPTSSRVAGAEDDSGVVGAGVTVADMDPPLPVVRRVVARDELSVSLWERRCGGCERRQLQLQLPQQQPPRALALISSCN</sequence>
<protein>
    <submittedName>
        <fullName evidence="2">Uncharacterized protein</fullName>
    </submittedName>
</protein>
<proteinExistence type="predicted"/>
<feature type="region of interest" description="Disordered" evidence="1">
    <location>
        <begin position="1"/>
        <end position="24"/>
    </location>
</feature>
<name>A0A9E7KAN6_9LILI</name>
<dbReference type="PANTHER" id="PTHR36323:SF1">
    <property type="entry name" value="MYOTUBULARIN-LIKE PROTEIN"/>
    <property type="match status" value="1"/>
</dbReference>
<feature type="region of interest" description="Disordered" evidence="1">
    <location>
        <begin position="183"/>
        <end position="219"/>
    </location>
</feature>
<dbReference type="Proteomes" id="UP001055439">
    <property type="component" value="Chromosome 6"/>
</dbReference>
<evidence type="ECO:0000313" key="3">
    <source>
        <dbReference type="Proteomes" id="UP001055439"/>
    </source>
</evidence>
<evidence type="ECO:0000256" key="1">
    <source>
        <dbReference type="SAM" id="MobiDB-lite"/>
    </source>
</evidence>
<reference evidence="2" key="1">
    <citation type="submission" date="2022-05" db="EMBL/GenBank/DDBJ databases">
        <title>The Musa troglodytarum L. genome provides insights into the mechanism of non-climacteric behaviour and enrichment of carotenoids.</title>
        <authorList>
            <person name="Wang J."/>
        </authorList>
    </citation>
    <scope>NUCLEOTIDE SEQUENCE</scope>
    <source>
        <tissue evidence="2">Leaf</tissue>
    </source>
</reference>
<organism evidence="2 3">
    <name type="scientific">Musa troglodytarum</name>
    <name type="common">fe'i banana</name>
    <dbReference type="NCBI Taxonomy" id="320322"/>
    <lineage>
        <taxon>Eukaryota</taxon>
        <taxon>Viridiplantae</taxon>
        <taxon>Streptophyta</taxon>
        <taxon>Embryophyta</taxon>
        <taxon>Tracheophyta</taxon>
        <taxon>Spermatophyta</taxon>
        <taxon>Magnoliopsida</taxon>
        <taxon>Liliopsida</taxon>
        <taxon>Zingiberales</taxon>
        <taxon>Musaceae</taxon>
        <taxon>Musa</taxon>
    </lineage>
</organism>